<dbReference type="PANTHER" id="PTHR43133:SF51">
    <property type="entry name" value="RNA POLYMERASE SIGMA FACTOR"/>
    <property type="match status" value="1"/>
</dbReference>
<dbReference type="Pfam" id="PF08281">
    <property type="entry name" value="Sigma70_r4_2"/>
    <property type="match status" value="1"/>
</dbReference>
<evidence type="ECO:0000259" key="6">
    <source>
        <dbReference type="Pfam" id="PF08281"/>
    </source>
</evidence>
<evidence type="ECO:0000256" key="2">
    <source>
        <dbReference type="ARBA" id="ARBA00023015"/>
    </source>
</evidence>
<dbReference type="EMBL" id="AMCI01002243">
    <property type="protein sequence ID" value="EJX03244.1"/>
    <property type="molecule type" value="Genomic_DNA"/>
</dbReference>
<proteinExistence type="inferred from homology"/>
<dbReference type="CDD" id="cd06171">
    <property type="entry name" value="Sigma70_r4"/>
    <property type="match status" value="1"/>
</dbReference>
<sequence>MDALATKILTPEEAVSFYGALVLRTAYGMVKNQQDAEDIAQEVFLNMLKRDPFFECPEHQKAWLIRCTLNRCKSHFRSVWQSRTDGLEDTLAIPFDPEENVVMDAVRNLPLKYRQVIYLHYIQGYATAEIASILNIKQNTVLSQLARGRKILEKTLKGAF</sequence>
<evidence type="ECO:0000259" key="5">
    <source>
        <dbReference type="Pfam" id="PF04542"/>
    </source>
</evidence>
<evidence type="ECO:0000313" key="7">
    <source>
        <dbReference type="EMBL" id="EJX03244.1"/>
    </source>
</evidence>
<reference evidence="7" key="1">
    <citation type="journal article" date="2012" name="PLoS ONE">
        <title>Gene sets for utilization of primary and secondary nutrition supplies in the distal gut of endangered iberian lynx.</title>
        <authorList>
            <person name="Alcaide M."/>
            <person name="Messina E."/>
            <person name="Richter M."/>
            <person name="Bargiela R."/>
            <person name="Peplies J."/>
            <person name="Huws S.A."/>
            <person name="Newbold C.J."/>
            <person name="Golyshin P.N."/>
            <person name="Simon M.A."/>
            <person name="Lopez G."/>
            <person name="Yakimov M.M."/>
            <person name="Ferrer M."/>
        </authorList>
    </citation>
    <scope>NUCLEOTIDE SEQUENCE</scope>
</reference>
<organism evidence="7">
    <name type="scientific">gut metagenome</name>
    <dbReference type="NCBI Taxonomy" id="749906"/>
    <lineage>
        <taxon>unclassified sequences</taxon>
        <taxon>metagenomes</taxon>
        <taxon>organismal metagenomes</taxon>
    </lineage>
</organism>
<dbReference type="PANTHER" id="PTHR43133">
    <property type="entry name" value="RNA POLYMERASE ECF-TYPE SIGMA FACTO"/>
    <property type="match status" value="1"/>
</dbReference>
<dbReference type="InterPro" id="IPR039425">
    <property type="entry name" value="RNA_pol_sigma-70-like"/>
</dbReference>
<dbReference type="InterPro" id="IPR014284">
    <property type="entry name" value="RNA_pol_sigma-70_dom"/>
</dbReference>
<evidence type="ECO:0000256" key="3">
    <source>
        <dbReference type="ARBA" id="ARBA00023082"/>
    </source>
</evidence>
<protein>
    <submittedName>
        <fullName evidence="7">RNA polymerase, sigma-24 subunit, ECF subfamily</fullName>
    </submittedName>
</protein>
<dbReference type="InterPro" id="IPR013324">
    <property type="entry name" value="RNA_pol_sigma_r3/r4-like"/>
</dbReference>
<accession>J9G8Q6</accession>
<dbReference type="SUPFAM" id="SSF88946">
    <property type="entry name" value="Sigma2 domain of RNA polymerase sigma factors"/>
    <property type="match status" value="1"/>
</dbReference>
<dbReference type="InterPro" id="IPR007627">
    <property type="entry name" value="RNA_pol_sigma70_r2"/>
</dbReference>
<dbReference type="GO" id="GO:0016987">
    <property type="term" value="F:sigma factor activity"/>
    <property type="evidence" value="ECO:0007669"/>
    <property type="project" value="UniProtKB-KW"/>
</dbReference>
<feature type="domain" description="RNA polymerase sigma factor 70 region 4 type 2" evidence="6">
    <location>
        <begin position="102"/>
        <end position="151"/>
    </location>
</feature>
<dbReference type="Gene3D" id="1.10.10.10">
    <property type="entry name" value="Winged helix-like DNA-binding domain superfamily/Winged helix DNA-binding domain"/>
    <property type="match status" value="1"/>
</dbReference>
<dbReference type="AlphaFoldDB" id="J9G8Q6"/>
<comment type="similarity">
    <text evidence="1">Belongs to the sigma-70 factor family. ECF subfamily.</text>
</comment>
<keyword evidence="2" id="KW-0805">Transcription regulation</keyword>
<name>J9G8Q6_9ZZZZ</name>
<gene>
    <name evidence="7" type="ORF">EVA_08651</name>
</gene>
<evidence type="ECO:0000256" key="4">
    <source>
        <dbReference type="ARBA" id="ARBA00023163"/>
    </source>
</evidence>
<dbReference type="GO" id="GO:0006352">
    <property type="term" value="P:DNA-templated transcription initiation"/>
    <property type="evidence" value="ECO:0007669"/>
    <property type="project" value="InterPro"/>
</dbReference>
<dbReference type="InterPro" id="IPR013325">
    <property type="entry name" value="RNA_pol_sigma_r2"/>
</dbReference>
<keyword evidence="4" id="KW-0804">Transcription</keyword>
<feature type="domain" description="RNA polymerase sigma-70 region 2" evidence="5">
    <location>
        <begin position="18"/>
        <end position="80"/>
    </location>
</feature>
<dbReference type="Pfam" id="PF04542">
    <property type="entry name" value="Sigma70_r2"/>
    <property type="match status" value="1"/>
</dbReference>
<dbReference type="GO" id="GO:0003677">
    <property type="term" value="F:DNA binding"/>
    <property type="evidence" value="ECO:0007669"/>
    <property type="project" value="InterPro"/>
</dbReference>
<dbReference type="SUPFAM" id="SSF88659">
    <property type="entry name" value="Sigma3 and sigma4 domains of RNA polymerase sigma factors"/>
    <property type="match status" value="1"/>
</dbReference>
<dbReference type="NCBIfam" id="TIGR02937">
    <property type="entry name" value="sigma70-ECF"/>
    <property type="match status" value="1"/>
</dbReference>
<dbReference type="InterPro" id="IPR013249">
    <property type="entry name" value="RNA_pol_sigma70_r4_t2"/>
</dbReference>
<dbReference type="InterPro" id="IPR036388">
    <property type="entry name" value="WH-like_DNA-bd_sf"/>
</dbReference>
<comment type="caution">
    <text evidence="7">The sequence shown here is derived from an EMBL/GenBank/DDBJ whole genome shotgun (WGS) entry which is preliminary data.</text>
</comment>
<keyword evidence="3" id="KW-0731">Sigma factor</keyword>
<evidence type="ECO:0000256" key="1">
    <source>
        <dbReference type="ARBA" id="ARBA00010641"/>
    </source>
</evidence>
<dbReference type="Gene3D" id="1.10.1740.10">
    <property type="match status" value="1"/>
</dbReference>